<keyword evidence="4 8" id="KW-0566">Pantothenate biosynthesis</keyword>
<organism evidence="9">
    <name type="scientific">Flavobacterium capsici</name>
    <dbReference type="NCBI Taxonomy" id="3075618"/>
    <lineage>
        <taxon>Bacteria</taxon>
        <taxon>Pseudomonadati</taxon>
        <taxon>Bacteroidota</taxon>
        <taxon>Flavobacteriia</taxon>
        <taxon>Flavobacteriales</taxon>
        <taxon>Flavobacteriaceae</taxon>
        <taxon>Flavobacterium</taxon>
    </lineage>
</organism>
<dbReference type="GO" id="GO:0005524">
    <property type="term" value="F:ATP binding"/>
    <property type="evidence" value="ECO:0007669"/>
    <property type="project" value="UniProtKB-KW"/>
</dbReference>
<keyword evidence="3 8" id="KW-0436">Ligase</keyword>
<evidence type="ECO:0000313" key="11">
    <source>
        <dbReference type="Proteomes" id="UP001304515"/>
    </source>
</evidence>
<dbReference type="Pfam" id="PF02569">
    <property type="entry name" value="Pantoate_ligase"/>
    <property type="match status" value="1"/>
</dbReference>
<accession>A0AA96EY82</accession>
<keyword evidence="6 8" id="KW-0067">ATP-binding</keyword>
<gene>
    <name evidence="8 9" type="primary">panC</name>
    <name evidence="10" type="ORF">RN605_10880</name>
    <name evidence="9" type="ORF">RN608_03710</name>
</gene>
<dbReference type="Proteomes" id="UP001304515">
    <property type="component" value="Chromosome"/>
</dbReference>
<sequence length="282" mass="32591">MQIFSTQTDLVSFLNPFYDKKSTIGFVPTMGALHKGHLSLLETALQNNEIVVISIFVNPTQFNNHEDLKKYPRTLEEDVKKIKSISEEIIIYAPTVDDIYKGKTISQHFNFDGLENQMEGKFRMGHFDGVGTIVKQLFEIIKPTNAYFGEKDFQQLQIVKKLVSKYKIPVKIIGCPIFREPNGLAMSSRNERLSSTERKEASIIFKTITHAKKLFKSKSAKEVTNWVKNEFSKYPKFELEYFEIADEEKLLPCIRKNKSKNYRAFIAVFVNNIRLIDTISLK</sequence>
<protein>
    <recommendedName>
        <fullName evidence="8">Pantothenate synthetase</fullName>
        <shortName evidence="8">PS</shortName>
        <ecNumber evidence="8">6.3.2.1</ecNumber>
    </recommendedName>
    <alternativeName>
        <fullName evidence="8">Pantoate--beta-alanine ligase</fullName>
    </alternativeName>
    <alternativeName>
        <fullName evidence="8">Pantoate-activating enzyme</fullName>
    </alternativeName>
</protein>
<dbReference type="RefSeq" id="WP_313325837.1">
    <property type="nucleotide sequence ID" value="NZ_CP134878.1"/>
</dbReference>
<evidence type="ECO:0000256" key="8">
    <source>
        <dbReference type="HAMAP-Rule" id="MF_00158"/>
    </source>
</evidence>
<dbReference type="PANTHER" id="PTHR21299">
    <property type="entry name" value="CYTIDYLATE KINASE/PANTOATE-BETA-ALANINE LIGASE"/>
    <property type="match status" value="1"/>
</dbReference>
<dbReference type="InterPro" id="IPR004821">
    <property type="entry name" value="Cyt_trans-like"/>
</dbReference>
<comment type="catalytic activity">
    <reaction evidence="7 8">
        <text>(R)-pantoate + beta-alanine + ATP = (R)-pantothenate + AMP + diphosphate + H(+)</text>
        <dbReference type="Rhea" id="RHEA:10912"/>
        <dbReference type="ChEBI" id="CHEBI:15378"/>
        <dbReference type="ChEBI" id="CHEBI:15980"/>
        <dbReference type="ChEBI" id="CHEBI:29032"/>
        <dbReference type="ChEBI" id="CHEBI:30616"/>
        <dbReference type="ChEBI" id="CHEBI:33019"/>
        <dbReference type="ChEBI" id="CHEBI:57966"/>
        <dbReference type="ChEBI" id="CHEBI:456215"/>
        <dbReference type="EC" id="6.3.2.1"/>
    </reaction>
</comment>
<evidence type="ECO:0000256" key="7">
    <source>
        <dbReference type="ARBA" id="ARBA00048258"/>
    </source>
</evidence>
<comment type="caution">
    <text evidence="8">Lacks conserved residue(s) required for the propagation of feature annotation.</text>
</comment>
<keyword evidence="5 8" id="KW-0547">Nucleotide-binding</keyword>
<dbReference type="GO" id="GO:0004592">
    <property type="term" value="F:pantoate-beta-alanine ligase activity"/>
    <property type="evidence" value="ECO:0007669"/>
    <property type="project" value="UniProtKB-UniRule"/>
</dbReference>
<comment type="function">
    <text evidence="8">Catalyzes the condensation of pantoate with beta-alanine in an ATP-dependent reaction via a pantoyl-adenylate intermediate.</text>
</comment>
<dbReference type="EMBL" id="CP134890">
    <property type="protein sequence ID" value="WNM23157.1"/>
    <property type="molecule type" value="Genomic_DNA"/>
</dbReference>
<evidence type="ECO:0000256" key="1">
    <source>
        <dbReference type="ARBA" id="ARBA00004990"/>
    </source>
</evidence>
<dbReference type="SUPFAM" id="SSF52374">
    <property type="entry name" value="Nucleotidylyl transferase"/>
    <property type="match status" value="1"/>
</dbReference>
<comment type="subunit">
    <text evidence="8">Homodimer.</text>
</comment>
<feature type="active site" description="Proton donor" evidence="8">
    <location>
        <position position="37"/>
    </location>
</feature>
<dbReference type="InterPro" id="IPR003721">
    <property type="entry name" value="Pantoate_ligase"/>
</dbReference>
<feature type="binding site" evidence="8">
    <location>
        <begin position="149"/>
        <end position="152"/>
    </location>
    <ligand>
        <name>ATP</name>
        <dbReference type="ChEBI" id="CHEBI:30616"/>
    </ligand>
</feature>
<dbReference type="AlphaFoldDB" id="A0AA96EY82"/>
<keyword evidence="8" id="KW-0963">Cytoplasm</keyword>
<feature type="binding site" evidence="8">
    <location>
        <position position="61"/>
    </location>
    <ligand>
        <name>beta-alanine</name>
        <dbReference type="ChEBI" id="CHEBI:57966"/>
    </ligand>
</feature>
<dbReference type="EC" id="6.3.2.1" evidence="8"/>
<feature type="binding site" evidence="8">
    <location>
        <position position="61"/>
    </location>
    <ligand>
        <name>(R)-pantoate</name>
        <dbReference type="ChEBI" id="CHEBI:15980"/>
    </ligand>
</feature>
<comment type="subcellular location">
    <subcellularLocation>
        <location evidence="8">Cytoplasm</location>
    </subcellularLocation>
</comment>
<dbReference type="PANTHER" id="PTHR21299:SF1">
    <property type="entry name" value="PANTOATE--BETA-ALANINE LIGASE"/>
    <property type="match status" value="1"/>
</dbReference>
<evidence type="ECO:0000256" key="2">
    <source>
        <dbReference type="ARBA" id="ARBA00009256"/>
    </source>
</evidence>
<dbReference type="NCBIfam" id="TIGR00125">
    <property type="entry name" value="cyt_tran_rel"/>
    <property type="match status" value="1"/>
</dbReference>
<evidence type="ECO:0000313" key="10">
    <source>
        <dbReference type="EMBL" id="WNM23157.1"/>
    </source>
</evidence>
<dbReference type="Gene3D" id="3.30.1300.10">
    <property type="entry name" value="Pantoate-beta-alanine ligase, C-terminal domain"/>
    <property type="match status" value="1"/>
</dbReference>
<comment type="similarity">
    <text evidence="2 8">Belongs to the pantothenate synthetase family.</text>
</comment>
<dbReference type="InterPro" id="IPR042176">
    <property type="entry name" value="Pantoate_ligase_C"/>
</dbReference>
<dbReference type="Gene3D" id="3.40.50.620">
    <property type="entry name" value="HUPs"/>
    <property type="match status" value="1"/>
</dbReference>
<reference evidence="9 11" key="1">
    <citation type="submission" date="2023-09" db="EMBL/GenBank/DDBJ databases">
        <title>Flavobacterium sp. a novel bacteria isolate from Pepper rhizosphere.</title>
        <authorList>
            <person name="Peng Y."/>
            <person name="Lee J."/>
        </authorList>
    </citation>
    <scope>NUCLEOTIDE SEQUENCE</scope>
    <source>
        <strain evidence="9">PMR2A8</strain>
        <strain evidence="10 11">PMTSA4</strain>
    </source>
</reference>
<feature type="binding site" evidence="8">
    <location>
        <position position="155"/>
    </location>
    <ligand>
        <name>(R)-pantoate</name>
        <dbReference type="ChEBI" id="CHEBI:15980"/>
    </ligand>
</feature>
<dbReference type="InterPro" id="IPR014729">
    <property type="entry name" value="Rossmann-like_a/b/a_fold"/>
</dbReference>
<evidence type="ECO:0000256" key="5">
    <source>
        <dbReference type="ARBA" id="ARBA00022741"/>
    </source>
</evidence>
<dbReference type="GO" id="GO:0015940">
    <property type="term" value="P:pantothenate biosynthetic process"/>
    <property type="evidence" value="ECO:0007669"/>
    <property type="project" value="UniProtKB-UniRule"/>
</dbReference>
<feature type="binding site" evidence="8">
    <location>
        <begin position="30"/>
        <end position="37"/>
    </location>
    <ligand>
        <name>ATP</name>
        <dbReference type="ChEBI" id="CHEBI:30616"/>
    </ligand>
</feature>
<evidence type="ECO:0000256" key="3">
    <source>
        <dbReference type="ARBA" id="ARBA00022598"/>
    </source>
</evidence>
<evidence type="ECO:0000256" key="4">
    <source>
        <dbReference type="ARBA" id="ARBA00022655"/>
    </source>
</evidence>
<accession>A0AA96J5M7</accession>
<keyword evidence="11" id="KW-1185">Reference proteome</keyword>
<dbReference type="GO" id="GO:0005829">
    <property type="term" value="C:cytosol"/>
    <property type="evidence" value="ECO:0007669"/>
    <property type="project" value="TreeGrafter"/>
</dbReference>
<comment type="miscellaneous">
    <text evidence="8">The reaction proceeds by a bi uni uni bi ping pong mechanism.</text>
</comment>
<evidence type="ECO:0000313" key="9">
    <source>
        <dbReference type="EMBL" id="WNM20451.1"/>
    </source>
</evidence>
<comment type="pathway">
    <text evidence="1 8">Cofactor biosynthesis; (R)-pantothenate biosynthesis; (R)-pantothenate from (R)-pantoate and beta-alanine: step 1/1.</text>
</comment>
<dbReference type="NCBIfam" id="TIGR00018">
    <property type="entry name" value="panC"/>
    <property type="match status" value="1"/>
</dbReference>
<feature type="binding site" evidence="8">
    <location>
        <begin position="186"/>
        <end position="189"/>
    </location>
    <ligand>
        <name>ATP</name>
        <dbReference type="ChEBI" id="CHEBI:30616"/>
    </ligand>
</feature>
<dbReference type="EMBL" id="CP134878">
    <property type="protein sequence ID" value="WNM20451.1"/>
    <property type="molecule type" value="Genomic_DNA"/>
</dbReference>
<evidence type="ECO:0000256" key="6">
    <source>
        <dbReference type="ARBA" id="ARBA00022840"/>
    </source>
</evidence>
<dbReference type="KEGG" id="fcj:RN605_10880"/>
<name>A0AA96EY82_9FLAO</name>
<proteinExistence type="inferred from homology"/>
<dbReference type="HAMAP" id="MF_00158">
    <property type="entry name" value="PanC"/>
    <property type="match status" value="1"/>
</dbReference>